<dbReference type="PANTHER" id="PTHR41791:SF1">
    <property type="entry name" value="SSL7039 PROTEIN"/>
    <property type="match status" value="1"/>
</dbReference>
<proteinExistence type="predicted"/>
<gene>
    <name evidence="1" type="ORF">H206_03872</name>
</gene>
<dbReference type="AlphaFoldDB" id="A0A444ITI4"/>
<accession>A0A444ITI4</accession>
<protein>
    <submittedName>
        <fullName evidence="1">Putative addiction module killer protein</fullName>
    </submittedName>
</protein>
<evidence type="ECO:0000313" key="2">
    <source>
        <dbReference type="Proteomes" id="UP000287853"/>
    </source>
</evidence>
<organism evidence="1 2">
    <name type="scientific">Candidatus Electrothrix aarhusensis</name>
    <dbReference type="NCBI Taxonomy" id="1859131"/>
    <lineage>
        <taxon>Bacteria</taxon>
        <taxon>Pseudomonadati</taxon>
        <taxon>Thermodesulfobacteriota</taxon>
        <taxon>Desulfobulbia</taxon>
        <taxon>Desulfobulbales</taxon>
        <taxon>Desulfobulbaceae</taxon>
        <taxon>Candidatus Electrothrix</taxon>
    </lineage>
</organism>
<dbReference type="EMBL" id="MTKO01000099">
    <property type="protein sequence ID" value="RWX44218.1"/>
    <property type="molecule type" value="Genomic_DNA"/>
</dbReference>
<evidence type="ECO:0000313" key="1">
    <source>
        <dbReference type="EMBL" id="RWX44218.1"/>
    </source>
</evidence>
<dbReference type="Proteomes" id="UP000287853">
    <property type="component" value="Unassembled WGS sequence"/>
</dbReference>
<dbReference type="InterPro" id="IPR009241">
    <property type="entry name" value="HigB-like"/>
</dbReference>
<dbReference type="Pfam" id="PF05973">
    <property type="entry name" value="Gp49"/>
    <property type="match status" value="1"/>
</dbReference>
<dbReference type="PANTHER" id="PTHR41791">
    <property type="entry name" value="SSL7039 PROTEIN"/>
    <property type="match status" value="1"/>
</dbReference>
<keyword evidence="2" id="KW-1185">Reference proteome</keyword>
<dbReference type="NCBIfam" id="TIGR02683">
    <property type="entry name" value="upstrm_HI1419"/>
    <property type="match status" value="1"/>
</dbReference>
<sequence>MEYELRSTKQFDKWFAGLKDRQSRNRIARRLDSMVIGSFGDHKTITANLFELRMFFGPGFRVYFTILGREVIFLLAGGDKSTQKKDIAKAKELQKRLEEK</sequence>
<dbReference type="PIRSF" id="PIRSF028744">
    <property type="entry name" value="Addict_mod_HI1419"/>
    <property type="match status" value="1"/>
</dbReference>
<comment type="caution">
    <text evidence="1">The sequence shown here is derived from an EMBL/GenBank/DDBJ whole genome shotgun (WGS) entry which is preliminary data.</text>
</comment>
<reference evidence="1 2" key="1">
    <citation type="submission" date="2017-01" db="EMBL/GenBank/DDBJ databases">
        <title>The cable genome- insights into the physiology and evolution of filamentous bacteria capable of sulfide oxidation via long distance electron transfer.</title>
        <authorList>
            <person name="Schreiber L."/>
            <person name="Bjerg J.T."/>
            <person name="Boggild A."/>
            <person name="Van De Vossenberg J."/>
            <person name="Meysman F."/>
            <person name="Nielsen L.P."/>
            <person name="Schramm A."/>
            <person name="Kjeldsen K.U."/>
        </authorList>
    </citation>
    <scope>NUCLEOTIDE SEQUENCE [LARGE SCALE GENOMIC DNA]</scope>
    <source>
        <strain evidence="1">MCF</strain>
    </source>
</reference>
<dbReference type="InterPro" id="IPR014056">
    <property type="entry name" value="TypeIITA-like_toxin_pred"/>
</dbReference>
<name>A0A444ITI4_9BACT</name>